<organism evidence="1 2">
    <name type="scientific">Aspergillus leporis</name>
    <dbReference type="NCBI Taxonomy" id="41062"/>
    <lineage>
        <taxon>Eukaryota</taxon>
        <taxon>Fungi</taxon>
        <taxon>Dikarya</taxon>
        <taxon>Ascomycota</taxon>
        <taxon>Pezizomycotina</taxon>
        <taxon>Eurotiomycetes</taxon>
        <taxon>Eurotiomycetidae</taxon>
        <taxon>Eurotiales</taxon>
        <taxon>Aspergillaceae</taxon>
        <taxon>Aspergillus</taxon>
        <taxon>Aspergillus subgen. Circumdati</taxon>
    </lineage>
</organism>
<accession>A0A5N5WGG4</accession>
<protein>
    <submittedName>
        <fullName evidence="1">Uncharacterized protein</fullName>
    </submittedName>
</protein>
<dbReference type="Proteomes" id="UP000326565">
    <property type="component" value="Unassembled WGS sequence"/>
</dbReference>
<keyword evidence="2" id="KW-1185">Reference proteome</keyword>
<proteinExistence type="predicted"/>
<gene>
    <name evidence="1" type="ORF">BDV29DRAFT_163459</name>
</gene>
<name>A0A5N5WGG4_9EURO</name>
<dbReference type="OrthoDB" id="5365129at2759"/>
<dbReference type="AlphaFoldDB" id="A0A5N5WGG4"/>
<dbReference type="EMBL" id="ML732500">
    <property type="protein sequence ID" value="KAB8067358.1"/>
    <property type="molecule type" value="Genomic_DNA"/>
</dbReference>
<evidence type="ECO:0000313" key="1">
    <source>
        <dbReference type="EMBL" id="KAB8067358.1"/>
    </source>
</evidence>
<evidence type="ECO:0000313" key="2">
    <source>
        <dbReference type="Proteomes" id="UP000326565"/>
    </source>
</evidence>
<sequence length="158" mass="17558">MSLVDVIGGTTDAEGDLPDVRIWNDLRSFVGMKADPGHVSHGNLGETSVDHENQAHTPFSRPTMMLSVLPGNMYYNSEPDDQPNCFWIGADGDQPSTGFQVRWPAFAKEEHDENNIDPQRMCNGINFGVRDEKDPDTISSAFGCAEWHRECFLPALAF</sequence>
<reference evidence="1 2" key="1">
    <citation type="submission" date="2019-04" db="EMBL/GenBank/DDBJ databases">
        <title>Friends and foes A comparative genomics study of 23 Aspergillus species from section Flavi.</title>
        <authorList>
            <consortium name="DOE Joint Genome Institute"/>
            <person name="Kjaerbolling I."/>
            <person name="Vesth T."/>
            <person name="Frisvad J.C."/>
            <person name="Nybo J.L."/>
            <person name="Theobald S."/>
            <person name="Kildgaard S."/>
            <person name="Isbrandt T."/>
            <person name="Kuo A."/>
            <person name="Sato A."/>
            <person name="Lyhne E.K."/>
            <person name="Kogle M.E."/>
            <person name="Wiebenga A."/>
            <person name="Kun R.S."/>
            <person name="Lubbers R.J."/>
            <person name="Makela M.R."/>
            <person name="Barry K."/>
            <person name="Chovatia M."/>
            <person name="Clum A."/>
            <person name="Daum C."/>
            <person name="Haridas S."/>
            <person name="He G."/>
            <person name="LaButti K."/>
            <person name="Lipzen A."/>
            <person name="Mondo S."/>
            <person name="Riley R."/>
            <person name="Salamov A."/>
            <person name="Simmons B.A."/>
            <person name="Magnuson J.K."/>
            <person name="Henrissat B."/>
            <person name="Mortensen U.H."/>
            <person name="Larsen T.O."/>
            <person name="Devries R.P."/>
            <person name="Grigoriev I.V."/>
            <person name="Machida M."/>
            <person name="Baker S.E."/>
            <person name="Andersen M.R."/>
        </authorList>
    </citation>
    <scope>NUCLEOTIDE SEQUENCE [LARGE SCALE GENOMIC DNA]</scope>
    <source>
        <strain evidence="1 2">CBS 151.66</strain>
    </source>
</reference>